<dbReference type="PANTHER" id="PTHR10067:SF9">
    <property type="entry name" value="PHOSPHATIDYLSERINE DECARBOXYLASE FAMILY PROTEIN (AFU_ORTHOLOGUE AFUA_7G01730)"/>
    <property type="match status" value="1"/>
</dbReference>
<reference evidence="6" key="2">
    <citation type="submission" date="2019-06" db="EMBL/GenBank/DDBJ databases">
        <title>Co-occurence of chitin degradation, pigmentation and bioactivity in marine Pseudoalteromonas.</title>
        <authorList>
            <person name="Sonnenschein E.C."/>
            <person name="Bech P.K."/>
        </authorList>
    </citation>
    <scope>NUCLEOTIDE SEQUENCE [LARGE SCALE GENOMIC DNA]</scope>
    <source>
        <strain evidence="6">S2599</strain>
    </source>
</reference>
<evidence type="ECO:0008006" key="7">
    <source>
        <dbReference type="Google" id="ProtNLM"/>
    </source>
</evidence>
<dbReference type="Pfam" id="PF02666">
    <property type="entry name" value="PS_Dcarbxylase"/>
    <property type="match status" value="1"/>
</dbReference>
<keyword evidence="4" id="KW-0670">Pyruvate</keyword>
<dbReference type="Proteomes" id="UP000306719">
    <property type="component" value="Unassembled WGS sequence"/>
</dbReference>
<reference evidence="5 6" key="1">
    <citation type="submission" date="2018-01" db="EMBL/GenBank/DDBJ databases">
        <authorList>
            <person name="Paulsen S."/>
            <person name="Gram L.K."/>
        </authorList>
    </citation>
    <scope>NUCLEOTIDE SEQUENCE [LARGE SCALE GENOMIC DNA]</scope>
    <source>
        <strain evidence="5 6">S2599</strain>
    </source>
</reference>
<dbReference type="GO" id="GO:0006646">
    <property type="term" value="P:phosphatidylethanolamine biosynthetic process"/>
    <property type="evidence" value="ECO:0007669"/>
    <property type="project" value="TreeGrafter"/>
</dbReference>
<dbReference type="OrthoDB" id="9802030at2"/>
<protein>
    <recommendedName>
        <fullName evidence="7">Phosphatidylserine decarboxylase</fullName>
    </recommendedName>
</protein>
<accession>A0A5S3X636</accession>
<evidence type="ECO:0000256" key="3">
    <source>
        <dbReference type="ARBA" id="ARBA00023239"/>
    </source>
</evidence>
<dbReference type="AlphaFoldDB" id="A0A5S3X636"/>
<evidence type="ECO:0000313" key="5">
    <source>
        <dbReference type="EMBL" id="TMP39095.1"/>
    </source>
</evidence>
<dbReference type="PANTHER" id="PTHR10067">
    <property type="entry name" value="PHOSPHATIDYLSERINE DECARBOXYLASE"/>
    <property type="match status" value="1"/>
</dbReference>
<evidence type="ECO:0000256" key="2">
    <source>
        <dbReference type="ARBA" id="ARBA00023145"/>
    </source>
</evidence>
<evidence type="ECO:0000313" key="6">
    <source>
        <dbReference type="Proteomes" id="UP000306719"/>
    </source>
</evidence>
<evidence type="ECO:0000256" key="4">
    <source>
        <dbReference type="ARBA" id="ARBA00023317"/>
    </source>
</evidence>
<sequence length="452" mass="51319">MNGMTYKIPDNTCSGTHYGSTSDQYSRSKRTNIMTEISTMPLPAPINWDEKSSEAELHILGLDGVFLENQLNLLWYLEALAEVCSEVNLVRRKDIATFWQPYLYREPGFTLQSFFSQWLTYTPTPDNPGLYIEYWDYLVNTESGLKLANDGYFRGWFRQFLNFHGDWINSTSSTDTLSAWMTYTGTEEHPFNIDHYERPDPHSPQGGFQSFNQFFLRNLKPGQRPLCNCASDSGVVISPCDGGVFYLERGSSERNDSQASNRYLLPGKSGDHFNLIEAIPGYGRCFVGGPLLDILLWFTDYHHFHAPVSGTVIEQGLYEGAYNYDFDNFNPRHPYDPLPPKNSDKVGWYQKLGKHQRYVWVIKTPDLGLVAMVAIGFWGVGSIVNAIETGADIEKGQFMGHFGYGGSSIVLAFEPGRNYQFKVGDQPVRGPNEPTLMKVRECLGRTVPPLEW</sequence>
<name>A0A5S3X636_9GAMM</name>
<keyword evidence="1" id="KW-0210">Decarboxylase</keyword>
<dbReference type="GO" id="GO:0004609">
    <property type="term" value="F:phosphatidylserine decarboxylase activity"/>
    <property type="evidence" value="ECO:0007669"/>
    <property type="project" value="InterPro"/>
</dbReference>
<keyword evidence="2" id="KW-0865">Zymogen</keyword>
<keyword evidence="3" id="KW-0456">Lyase</keyword>
<dbReference type="EMBL" id="PNCJ01000006">
    <property type="protein sequence ID" value="TMP39095.1"/>
    <property type="molecule type" value="Genomic_DNA"/>
</dbReference>
<proteinExistence type="predicted"/>
<comment type="caution">
    <text evidence="5">The sequence shown here is derived from an EMBL/GenBank/DDBJ whole genome shotgun (WGS) entry which is preliminary data.</text>
</comment>
<gene>
    <name evidence="5" type="ORF">CWB98_03930</name>
</gene>
<organism evidence="5 6">
    <name type="scientific">Pseudoalteromonas rubra</name>
    <dbReference type="NCBI Taxonomy" id="43658"/>
    <lineage>
        <taxon>Bacteria</taxon>
        <taxon>Pseudomonadati</taxon>
        <taxon>Pseudomonadota</taxon>
        <taxon>Gammaproteobacteria</taxon>
        <taxon>Alteromonadales</taxon>
        <taxon>Pseudoalteromonadaceae</taxon>
        <taxon>Pseudoalteromonas</taxon>
    </lineage>
</organism>
<evidence type="ECO:0000256" key="1">
    <source>
        <dbReference type="ARBA" id="ARBA00022793"/>
    </source>
</evidence>
<dbReference type="InterPro" id="IPR003817">
    <property type="entry name" value="PS_Dcarbxylase"/>
</dbReference>